<dbReference type="EMBL" id="JALJOQ010000099">
    <property type="protein sequence ID" value="KAK9798192.1"/>
    <property type="molecule type" value="Genomic_DNA"/>
</dbReference>
<evidence type="ECO:0000256" key="1">
    <source>
        <dbReference type="ARBA" id="ARBA00006801"/>
    </source>
</evidence>
<evidence type="ECO:0000313" key="4">
    <source>
        <dbReference type="Proteomes" id="UP001465755"/>
    </source>
</evidence>
<dbReference type="SUPFAM" id="SSF51197">
    <property type="entry name" value="Clavaminate synthase-like"/>
    <property type="match status" value="1"/>
</dbReference>
<gene>
    <name evidence="3" type="ORF">WJX73_002063</name>
</gene>
<dbReference type="InterPro" id="IPR014710">
    <property type="entry name" value="RmlC-like_jellyroll"/>
</dbReference>
<dbReference type="Pfam" id="PF13621">
    <property type="entry name" value="Cupin_8"/>
    <property type="match status" value="1"/>
</dbReference>
<keyword evidence="4" id="KW-1185">Reference proteome</keyword>
<evidence type="ECO:0000259" key="2">
    <source>
        <dbReference type="PROSITE" id="PS51184"/>
    </source>
</evidence>
<dbReference type="InterPro" id="IPR041667">
    <property type="entry name" value="Cupin_8"/>
</dbReference>
<dbReference type="PROSITE" id="PS51184">
    <property type="entry name" value="JMJC"/>
    <property type="match status" value="1"/>
</dbReference>
<dbReference type="SMART" id="SM00558">
    <property type="entry name" value="JmjC"/>
    <property type="match status" value="1"/>
</dbReference>
<organism evidence="3 4">
    <name type="scientific">Symbiochloris irregularis</name>
    <dbReference type="NCBI Taxonomy" id="706552"/>
    <lineage>
        <taxon>Eukaryota</taxon>
        <taxon>Viridiplantae</taxon>
        <taxon>Chlorophyta</taxon>
        <taxon>core chlorophytes</taxon>
        <taxon>Trebouxiophyceae</taxon>
        <taxon>Trebouxiales</taxon>
        <taxon>Trebouxiaceae</taxon>
        <taxon>Symbiochloris</taxon>
    </lineage>
</organism>
<comment type="similarity">
    <text evidence="1">Belongs to the JARID1 histone demethylase family.</text>
</comment>
<dbReference type="PANTHER" id="PTHR12461">
    <property type="entry name" value="HYPOXIA-INDUCIBLE FACTOR 1 ALPHA INHIBITOR-RELATED"/>
    <property type="match status" value="1"/>
</dbReference>
<dbReference type="PANTHER" id="PTHR12461:SF105">
    <property type="entry name" value="HYPOXIA-INDUCIBLE FACTOR 1-ALPHA INHIBITOR"/>
    <property type="match status" value="1"/>
</dbReference>
<sequence length="305" mass="34719">MLRKVIPRQQLATWLENSCRQQSTAVPFAAAASTVAHREVPKIAWTQDKAHEIQEQLLEAEEPAVLTGALTRWPLLKWTWKDLRKLGDVVVPMEISWHGSDYRDLFRTHTSMTDPEPPQLKKYETDVELPLFYLLDHITQKEEGKNSASPAAGRGKAVKMYLAQKDIKDVLPQLQQELAPLPLQEAQTRLYRQSVWLGPQGTVTPLHRDPYSNLFAQILGAKRIQLVHPSQTGMVQPFASPLVLRNTSEIDMEEVDARCAEDGGGGDVRPWEVTLRPGEMLYIPKSWWHHIHAVEPSFSVSCWWP</sequence>
<accession>A0AAW1NZ90</accession>
<reference evidence="3 4" key="1">
    <citation type="journal article" date="2024" name="Nat. Commun.">
        <title>Phylogenomics reveals the evolutionary origins of lichenization in chlorophyte algae.</title>
        <authorList>
            <person name="Puginier C."/>
            <person name="Libourel C."/>
            <person name="Otte J."/>
            <person name="Skaloud P."/>
            <person name="Haon M."/>
            <person name="Grisel S."/>
            <person name="Petersen M."/>
            <person name="Berrin J.G."/>
            <person name="Delaux P.M."/>
            <person name="Dal Grande F."/>
            <person name="Keller J."/>
        </authorList>
    </citation>
    <scope>NUCLEOTIDE SEQUENCE [LARGE SCALE GENOMIC DNA]</scope>
    <source>
        <strain evidence="3 4">SAG 2036</strain>
    </source>
</reference>
<dbReference type="Gene3D" id="2.60.120.10">
    <property type="entry name" value="Jelly Rolls"/>
    <property type="match status" value="1"/>
</dbReference>
<name>A0AAW1NZ90_9CHLO</name>
<dbReference type="InterPro" id="IPR003347">
    <property type="entry name" value="JmjC_dom"/>
</dbReference>
<dbReference type="AlphaFoldDB" id="A0AAW1NZ90"/>
<protein>
    <recommendedName>
        <fullName evidence="2">JmjC domain-containing protein</fullName>
    </recommendedName>
</protein>
<dbReference type="Proteomes" id="UP001465755">
    <property type="component" value="Unassembled WGS sequence"/>
</dbReference>
<evidence type="ECO:0000313" key="3">
    <source>
        <dbReference type="EMBL" id="KAK9798192.1"/>
    </source>
</evidence>
<feature type="domain" description="JmjC" evidence="2">
    <location>
        <begin position="170"/>
        <end position="305"/>
    </location>
</feature>
<proteinExistence type="inferred from homology"/>
<comment type="caution">
    <text evidence="3">The sequence shown here is derived from an EMBL/GenBank/DDBJ whole genome shotgun (WGS) entry which is preliminary data.</text>
</comment>